<dbReference type="InterPro" id="IPR005312">
    <property type="entry name" value="DUF1759"/>
</dbReference>
<reference evidence="1 2" key="1">
    <citation type="journal article" date="2007" name="Nature">
        <title>Evolution of genes and genomes on the Drosophila phylogeny.</title>
        <authorList>
            <consortium name="Drosophila 12 Genomes Consortium"/>
            <person name="Clark A.G."/>
            <person name="Eisen M.B."/>
            <person name="Smith D.R."/>
            <person name="Bergman C.M."/>
            <person name="Oliver B."/>
            <person name="Markow T.A."/>
            <person name="Kaufman T.C."/>
            <person name="Kellis M."/>
            <person name="Gelbart W."/>
            <person name="Iyer V.N."/>
            <person name="Pollard D.A."/>
            <person name="Sackton T.B."/>
            <person name="Larracuente A.M."/>
            <person name="Singh N.D."/>
            <person name="Abad J.P."/>
            <person name="Abt D.N."/>
            <person name="Adryan B."/>
            <person name="Aguade M."/>
            <person name="Akashi H."/>
            <person name="Anderson W.W."/>
            <person name="Aquadro C.F."/>
            <person name="Ardell D.H."/>
            <person name="Arguello R."/>
            <person name="Artieri C.G."/>
            <person name="Barbash D.A."/>
            <person name="Barker D."/>
            <person name="Barsanti P."/>
            <person name="Batterham P."/>
            <person name="Batzoglou S."/>
            <person name="Begun D."/>
            <person name="Bhutkar A."/>
            <person name="Blanco E."/>
            <person name="Bosak S.A."/>
            <person name="Bradley R.K."/>
            <person name="Brand A.D."/>
            <person name="Brent M.R."/>
            <person name="Brooks A.N."/>
            <person name="Brown R.H."/>
            <person name="Butlin R.K."/>
            <person name="Caggese C."/>
            <person name="Calvi B.R."/>
            <person name="Bernardo de Carvalho A."/>
            <person name="Caspi A."/>
            <person name="Castrezana S."/>
            <person name="Celniker S.E."/>
            <person name="Chang J.L."/>
            <person name="Chapple C."/>
            <person name="Chatterji S."/>
            <person name="Chinwalla A."/>
            <person name="Civetta A."/>
            <person name="Clifton S.W."/>
            <person name="Comeron J.M."/>
            <person name="Costello J.C."/>
            <person name="Coyne J.A."/>
            <person name="Daub J."/>
            <person name="David R.G."/>
            <person name="Delcher A.L."/>
            <person name="Delehaunty K."/>
            <person name="Do C.B."/>
            <person name="Ebling H."/>
            <person name="Edwards K."/>
            <person name="Eickbush T."/>
            <person name="Evans J.D."/>
            <person name="Filipski A."/>
            <person name="Findeiss S."/>
            <person name="Freyhult E."/>
            <person name="Fulton L."/>
            <person name="Fulton R."/>
            <person name="Garcia A.C."/>
            <person name="Gardiner A."/>
            <person name="Garfield D.A."/>
            <person name="Garvin B.E."/>
            <person name="Gibson G."/>
            <person name="Gilbert D."/>
            <person name="Gnerre S."/>
            <person name="Godfrey J."/>
            <person name="Good R."/>
            <person name="Gotea V."/>
            <person name="Gravely B."/>
            <person name="Greenberg A.J."/>
            <person name="Griffiths-Jones S."/>
            <person name="Gross S."/>
            <person name="Guigo R."/>
            <person name="Gustafson E.A."/>
            <person name="Haerty W."/>
            <person name="Hahn M.W."/>
            <person name="Halligan D.L."/>
            <person name="Halpern A.L."/>
            <person name="Halter G.M."/>
            <person name="Han M.V."/>
            <person name="Heger A."/>
            <person name="Hillier L."/>
            <person name="Hinrichs A.S."/>
            <person name="Holmes I."/>
            <person name="Hoskins R.A."/>
            <person name="Hubisz M.J."/>
            <person name="Hultmark D."/>
            <person name="Huntley M.A."/>
            <person name="Jaffe D.B."/>
            <person name="Jagadeeshan S."/>
            <person name="Jeck W.R."/>
            <person name="Johnson J."/>
            <person name="Jones C.D."/>
            <person name="Jordan W.C."/>
            <person name="Karpen G.H."/>
            <person name="Kataoka E."/>
            <person name="Keightley P.D."/>
            <person name="Kheradpour P."/>
            <person name="Kirkness E.F."/>
            <person name="Koerich L.B."/>
            <person name="Kristiansen K."/>
            <person name="Kudrna D."/>
            <person name="Kulathinal R.J."/>
            <person name="Kumar S."/>
            <person name="Kwok R."/>
            <person name="Lander E."/>
            <person name="Langley C.H."/>
            <person name="Lapoint R."/>
            <person name="Lazzaro B.P."/>
            <person name="Lee S.J."/>
            <person name="Levesque L."/>
            <person name="Li R."/>
            <person name="Lin C.F."/>
            <person name="Lin M.F."/>
            <person name="Lindblad-Toh K."/>
            <person name="Llopart A."/>
            <person name="Long M."/>
            <person name="Low L."/>
            <person name="Lozovsky E."/>
            <person name="Lu J."/>
            <person name="Luo M."/>
            <person name="Machado C.A."/>
            <person name="Makalowski W."/>
            <person name="Marzo M."/>
            <person name="Matsuda M."/>
            <person name="Matzkin L."/>
            <person name="McAllister B."/>
            <person name="McBride C.S."/>
            <person name="McKernan B."/>
            <person name="McKernan K."/>
            <person name="Mendez-Lago M."/>
            <person name="Minx P."/>
            <person name="Mollenhauer M.U."/>
            <person name="Montooth K."/>
            <person name="Mount S.M."/>
            <person name="Mu X."/>
            <person name="Myers E."/>
            <person name="Negre B."/>
            <person name="Newfeld S."/>
            <person name="Nielsen R."/>
            <person name="Noor M.A."/>
            <person name="O'Grady P."/>
            <person name="Pachter L."/>
            <person name="Papaceit M."/>
            <person name="Parisi M.J."/>
            <person name="Parisi M."/>
            <person name="Parts L."/>
            <person name="Pedersen J.S."/>
            <person name="Pesole G."/>
            <person name="Phillippy A.M."/>
            <person name="Ponting C.P."/>
            <person name="Pop M."/>
            <person name="Porcelli D."/>
            <person name="Powell J.R."/>
            <person name="Prohaska S."/>
            <person name="Pruitt K."/>
            <person name="Puig M."/>
            <person name="Quesneville H."/>
            <person name="Ram K.R."/>
            <person name="Rand D."/>
            <person name="Rasmussen M.D."/>
            <person name="Reed L.K."/>
            <person name="Reenan R."/>
            <person name="Reily A."/>
            <person name="Remington K.A."/>
            <person name="Rieger T.T."/>
            <person name="Ritchie M.G."/>
            <person name="Robin C."/>
            <person name="Rogers Y.H."/>
            <person name="Rohde C."/>
            <person name="Rozas J."/>
            <person name="Rubenfield M.J."/>
            <person name="Ruiz A."/>
            <person name="Russo S."/>
            <person name="Salzberg S.L."/>
            <person name="Sanchez-Gracia A."/>
            <person name="Saranga D.J."/>
            <person name="Sato H."/>
            <person name="Schaeffer S.W."/>
            <person name="Schatz M.C."/>
            <person name="Schlenke T."/>
            <person name="Schwartz R."/>
            <person name="Segarra C."/>
            <person name="Singh R.S."/>
            <person name="Sirot L."/>
            <person name="Sirota M."/>
            <person name="Sisneros N.B."/>
            <person name="Smith C.D."/>
            <person name="Smith T.F."/>
            <person name="Spieth J."/>
            <person name="Stage D.E."/>
            <person name="Stark A."/>
            <person name="Stephan W."/>
            <person name="Strausberg R.L."/>
            <person name="Strempel S."/>
            <person name="Sturgill D."/>
            <person name="Sutton G."/>
            <person name="Sutton G.G."/>
            <person name="Tao W."/>
            <person name="Teichmann S."/>
            <person name="Tobari Y.N."/>
            <person name="Tomimura Y."/>
            <person name="Tsolas J.M."/>
            <person name="Valente V.L."/>
            <person name="Venter E."/>
            <person name="Venter J.C."/>
            <person name="Vicario S."/>
            <person name="Vieira F.G."/>
            <person name="Vilella A.J."/>
            <person name="Villasante A."/>
            <person name="Walenz B."/>
            <person name="Wang J."/>
            <person name="Wasserman M."/>
            <person name="Watts T."/>
            <person name="Wilson D."/>
            <person name="Wilson R.K."/>
            <person name="Wing R.A."/>
            <person name="Wolfner M.F."/>
            <person name="Wong A."/>
            <person name="Wong G.K."/>
            <person name="Wu C.I."/>
            <person name="Wu G."/>
            <person name="Yamamoto D."/>
            <person name="Yang H.P."/>
            <person name="Yang S.P."/>
            <person name="Yorke J.A."/>
            <person name="Yoshida K."/>
            <person name="Zdobnov E."/>
            <person name="Zhang P."/>
            <person name="Zhang Y."/>
            <person name="Zimin A.V."/>
            <person name="Baldwin J."/>
            <person name="Abdouelleil A."/>
            <person name="Abdulkadir J."/>
            <person name="Abebe A."/>
            <person name="Abera B."/>
            <person name="Abreu J."/>
            <person name="Acer S.C."/>
            <person name="Aftuck L."/>
            <person name="Alexander A."/>
            <person name="An P."/>
            <person name="Anderson E."/>
            <person name="Anderson S."/>
            <person name="Arachi H."/>
            <person name="Azer M."/>
            <person name="Bachantsang P."/>
            <person name="Barry A."/>
            <person name="Bayul T."/>
            <person name="Berlin A."/>
            <person name="Bessette D."/>
            <person name="Bloom T."/>
            <person name="Blye J."/>
            <person name="Boguslavskiy L."/>
            <person name="Bonnet C."/>
            <person name="Boukhgalter B."/>
            <person name="Bourzgui I."/>
            <person name="Brown A."/>
            <person name="Cahill P."/>
            <person name="Channer S."/>
            <person name="Cheshatsang Y."/>
            <person name="Chuda L."/>
            <person name="Citroen M."/>
            <person name="Collymore A."/>
            <person name="Cooke P."/>
            <person name="Costello M."/>
            <person name="D'Aco K."/>
            <person name="Daza R."/>
            <person name="De Haan G."/>
            <person name="DeGray S."/>
            <person name="DeMaso C."/>
            <person name="Dhargay N."/>
            <person name="Dooley K."/>
            <person name="Dooley E."/>
            <person name="Doricent M."/>
            <person name="Dorje P."/>
            <person name="Dorjee K."/>
            <person name="Dupes A."/>
            <person name="Elong R."/>
            <person name="Falk J."/>
            <person name="Farina A."/>
            <person name="Faro S."/>
            <person name="Ferguson D."/>
            <person name="Fisher S."/>
            <person name="Foley C.D."/>
            <person name="Franke A."/>
            <person name="Friedrich D."/>
            <person name="Gadbois L."/>
            <person name="Gearin G."/>
            <person name="Gearin C.R."/>
            <person name="Giannoukos G."/>
            <person name="Goode T."/>
            <person name="Graham J."/>
            <person name="Grandbois E."/>
            <person name="Grewal S."/>
            <person name="Gyaltsen K."/>
            <person name="Hafez N."/>
            <person name="Hagos B."/>
            <person name="Hall J."/>
            <person name="Henson C."/>
            <person name="Hollinger A."/>
            <person name="Honan T."/>
            <person name="Huard M.D."/>
            <person name="Hughes L."/>
            <person name="Hurhula B."/>
            <person name="Husby M.E."/>
            <person name="Kamat A."/>
            <person name="Kanga B."/>
            <person name="Kashin S."/>
            <person name="Khazanovich D."/>
            <person name="Kisner P."/>
            <person name="Lance K."/>
            <person name="Lara M."/>
            <person name="Lee W."/>
            <person name="Lennon N."/>
            <person name="Letendre F."/>
            <person name="LeVine R."/>
            <person name="Lipovsky A."/>
            <person name="Liu X."/>
            <person name="Liu J."/>
            <person name="Liu S."/>
            <person name="Lokyitsang T."/>
            <person name="Lokyitsang Y."/>
            <person name="Lubonja R."/>
            <person name="Lui A."/>
            <person name="MacDonald P."/>
            <person name="Magnisalis V."/>
            <person name="Maru K."/>
            <person name="Matthews C."/>
            <person name="McCusker W."/>
            <person name="McDonough S."/>
            <person name="Mehta T."/>
            <person name="Meldrim J."/>
            <person name="Meneus L."/>
            <person name="Mihai O."/>
            <person name="Mihalev A."/>
            <person name="Mihova T."/>
            <person name="Mittelman R."/>
            <person name="Mlenga V."/>
            <person name="Montmayeur A."/>
            <person name="Mulrain L."/>
            <person name="Navidi A."/>
            <person name="Naylor J."/>
            <person name="Negash T."/>
            <person name="Nguyen T."/>
            <person name="Nguyen N."/>
            <person name="Nicol R."/>
            <person name="Norbu C."/>
            <person name="Norbu N."/>
            <person name="Novod N."/>
            <person name="O'Neill B."/>
            <person name="Osman S."/>
            <person name="Markiewicz E."/>
            <person name="Oyono O.L."/>
            <person name="Patti C."/>
            <person name="Phunkhang P."/>
            <person name="Pierre F."/>
            <person name="Priest M."/>
            <person name="Raghuraman S."/>
            <person name="Rege F."/>
            <person name="Reyes R."/>
            <person name="Rise C."/>
            <person name="Rogov P."/>
            <person name="Ross K."/>
            <person name="Ryan E."/>
            <person name="Settipalli S."/>
            <person name="Shea T."/>
            <person name="Sherpa N."/>
            <person name="Shi L."/>
            <person name="Shih D."/>
            <person name="Sparrow T."/>
            <person name="Spaulding J."/>
            <person name="Stalker J."/>
            <person name="Stange-Thomann N."/>
            <person name="Stavropoulos S."/>
            <person name="Stone C."/>
            <person name="Strader C."/>
            <person name="Tesfaye S."/>
            <person name="Thomson T."/>
            <person name="Thoulutsang Y."/>
            <person name="Thoulutsang D."/>
            <person name="Topham K."/>
            <person name="Topping I."/>
            <person name="Tsamla T."/>
            <person name="Vassiliev H."/>
            <person name="Vo A."/>
            <person name="Wangchuk T."/>
            <person name="Wangdi T."/>
            <person name="Weiand M."/>
            <person name="Wilkinson J."/>
            <person name="Wilson A."/>
            <person name="Yadav S."/>
            <person name="Young G."/>
            <person name="Yu Q."/>
            <person name="Zembek L."/>
            <person name="Zhong D."/>
            <person name="Zimmer A."/>
            <person name="Zwirko Z."/>
            <person name="Jaffe D.B."/>
            <person name="Alvarez P."/>
            <person name="Brockman W."/>
            <person name="Butler J."/>
            <person name="Chin C."/>
            <person name="Gnerre S."/>
            <person name="Grabherr M."/>
            <person name="Kleber M."/>
            <person name="Mauceli E."/>
            <person name="MacCallum I."/>
        </authorList>
    </citation>
    <scope>NUCLEOTIDE SEQUENCE [LARGE SCALE GENOMIC DNA]</scope>
    <source>
        <strain evidence="2">MSH-3 / Tucson 14011-0111.49</strain>
    </source>
</reference>
<dbReference type="EMBL" id="CH479222">
    <property type="protein sequence ID" value="EDW34916.1"/>
    <property type="molecule type" value="Genomic_DNA"/>
</dbReference>
<evidence type="ECO:0000313" key="1">
    <source>
        <dbReference type="EMBL" id="EDW34916.1"/>
    </source>
</evidence>
<proteinExistence type="predicted"/>
<dbReference type="HOGENOM" id="CLU_987878_0_0_1"/>
<dbReference type="Pfam" id="PF03564">
    <property type="entry name" value="DUF1759"/>
    <property type="match status" value="1"/>
</dbReference>
<protein>
    <submittedName>
        <fullName evidence="1">GL14104</fullName>
    </submittedName>
</protein>
<evidence type="ECO:0000313" key="2">
    <source>
        <dbReference type="Proteomes" id="UP000008744"/>
    </source>
</evidence>
<dbReference type="Gene3D" id="3.60.10.10">
    <property type="entry name" value="Endonuclease/exonuclease/phosphatase"/>
    <property type="match status" value="1"/>
</dbReference>
<organism evidence="2">
    <name type="scientific">Drosophila persimilis</name>
    <name type="common">Fruit fly</name>
    <dbReference type="NCBI Taxonomy" id="7234"/>
    <lineage>
        <taxon>Eukaryota</taxon>
        <taxon>Metazoa</taxon>
        <taxon>Ecdysozoa</taxon>
        <taxon>Arthropoda</taxon>
        <taxon>Hexapoda</taxon>
        <taxon>Insecta</taxon>
        <taxon>Pterygota</taxon>
        <taxon>Neoptera</taxon>
        <taxon>Endopterygota</taxon>
        <taxon>Diptera</taxon>
        <taxon>Brachycera</taxon>
        <taxon>Muscomorpha</taxon>
        <taxon>Ephydroidea</taxon>
        <taxon>Drosophilidae</taxon>
        <taxon>Drosophila</taxon>
        <taxon>Sophophora</taxon>
    </lineage>
</organism>
<keyword evidence="2" id="KW-1185">Reference proteome</keyword>
<accession>B4H8A1</accession>
<dbReference type="SUPFAM" id="SSF56219">
    <property type="entry name" value="DNase I-like"/>
    <property type="match status" value="1"/>
</dbReference>
<gene>
    <name evidence="1" type="primary">Dper\GL14104</name>
    <name evidence="1" type="ORF">Dper_GL14104</name>
</gene>
<name>B4H8A1_DROPE</name>
<dbReference type="Proteomes" id="UP000008744">
    <property type="component" value="Unassembled WGS sequence"/>
</dbReference>
<sequence length="282" mass="31916">MPTGIINYYLSIFLQLNSTNNPQVNRVFRRVANRVRKKLAKPKIDATDRLLSMATVRVHSSYALWKQTLQAATNTSLSVTYQNVRGLRSKFSILFRDSVAFASHVIVFTETWLKPDILSSEVLAGRYTTFRKDRSSRRAGGVLIAVDSYVTSEHFTIIDSHPDLTNIEKLQHLRSCLRDSALETVRSLEISDGNYAVALDLLENRFNNRRLVQAHIDEILALQAVEPGSVVMLRELSDKFNSHMRALQGLSTTEQIAGCIIVQELLRNLPVLLPPFQKTNFS</sequence>
<dbReference type="STRING" id="7234.B4H8A1"/>
<dbReference type="InterPro" id="IPR036691">
    <property type="entry name" value="Endo/exonu/phosph_ase_sf"/>
</dbReference>
<dbReference type="AlphaFoldDB" id="B4H8A1"/>